<accession>A0A7J3ZK87</accession>
<comment type="caution">
    <text evidence="3">The sequence shown here is derived from an EMBL/GenBank/DDBJ whole genome shotgun (WGS) entry which is preliminary data.</text>
</comment>
<feature type="domain" description="VTT" evidence="2">
    <location>
        <begin position="72"/>
        <end position="173"/>
    </location>
</feature>
<feature type="transmembrane region" description="Helical" evidence="1">
    <location>
        <begin position="146"/>
        <end position="172"/>
    </location>
</feature>
<dbReference type="GO" id="GO:0005886">
    <property type="term" value="C:plasma membrane"/>
    <property type="evidence" value="ECO:0007669"/>
    <property type="project" value="TreeGrafter"/>
</dbReference>
<dbReference type="EMBL" id="DRZC01000051">
    <property type="protein sequence ID" value="HHQ80526.1"/>
    <property type="molecule type" value="Genomic_DNA"/>
</dbReference>
<dbReference type="Pfam" id="PF09335">
    <property type="entry name" value="VTT_dom"/>
    <property type="match status" value="1"/>
</dbReference>
<keyword evidence="1" id="KW-0472">Membrane</keyword>
<organism evidence="3">
    <name type="scientific">Fervidicoccus fontis</name>
    <dbReference type="NCBI Taxonomy" id="683846"/>
    <lineage>
        <taxon>Archaea</taxon>
        <taxon>Thermoproteota</taxon>
        <taxon>Thermoprotei</taxon>
        <taxon>Fervidicoccales</taxon>
        <taxon>Fervidicoccaceae</taxon>
        <taxon>Fervidicoccus</taxon>
    </lineage>
</organism>
<gene>
    <name evidence="3" type="ORF">ENM78_03610</name>
</gene>
<proteinExistence type="predicted"/>
<reference evidence="3" key="1">
    <citation type="journal article" date="2020" name="mSystems">
        <title>Genome- and Community-Level Interaction Insights into Carbon Utilization and Element Cycling Functions of Hydrothermarchaeota in Hydrothermal Sediment.</title>
        <authorList>
            <person name="Zhou Z."/>
            <person name="Liu Y."/>
            <person name="Xu W."/>
            <person name="Pan J."/>
            <person name="Luo Z.H."/>
            <person name="Li M."/>
        </authorList>
    </citation>
    <scope>NUCLEOTIDE SEQUENCE [LARGE SCALE GENOMIC DNA]</scope>
    <source>
        <strain evidence="3">SpSt-1116</strain>
    </source>
</reference>
<evidence type="ECO:0000256" key="1">
    <source>
        <dbReference type="SAM" id="Phobius"/>
    </source>
</evidence>
<sequence length="249" mass="27384">MAVPQPSQITKAGSRDCMEQAAIIDSMKGALYHLGLPGVFFASFIGNVIPYSAVPYLAFIAAYSAGMETESRIAIALVGGAGAASGKYVLYGIARYAGRFLSERRKEELSYFQEILSKGAMGFLAVFLFAALPLPDDVLYVPLGVARYNFILFSLAVFFGKVFLAGIAVFLGRQARWLLMTTFETGHLLLGIIALIAATVVLLMVLLFTNWKLVFITLTEKGAWEASKVFLREILLVLTFRHESFRKRV</sequence>
<evidence type="ECO:0000259" key="2">
    <source>
        <dbReference type="Pfam" id="PF09335"/>
    </source>
</evidence>
<feature type="transmembrane region" description="Helical" evidence="1">
    <location>
        <begin position="73"/>
        <end position="94"/>
    </location>
</feature>
<keyword evidence="1" id="KW-0812">Transmembrane</keyword>
<keyword evidence="1" id="KW-1133">Transmembrane helix</keyword>
<evidence type="ECO:0000313" key="3">
    <source>
        <dbReference type="EMBL" id="HHQ80526.1"/>
    </source>
</evidence>
<feature type="transmembrane region" description="Helical" evidence="1">
    <location>
        <begin position="115"/>
        <end position="134"/>
    </location>
</feature>
<dbReference type="PANTHER" id="PTHR42709">
    <property type="entry name" value="ALKALINE PHOSPHATASE LIKE PROTEIN"/>
    <property type="match status" value="1"/>
</dbReference>
<dbReference type="InterPro" id="IPR032816">
    <property type="entry name" value="VTT_dom"/>
</dbReference>
<dbReference type="AlphaFoldDB" id="A0A7J3ZK87"/>
<dbReference type="PANTHER" id="PTHR42709:SF10">
    <property type="entry name" value="SNARE ASSOCIATED GOLGI PROTEIN"/>
    <property type="match status" value="1"/>
</dbReference>
<feature type="transmembrane region" description="Helical" evidence="1">
    <location>
        <begin position="188"/>
        <end position="208"/>
    </location>
</feature>
<dbReference type="InterPro" id="IPR051311">
    <property type="entry name" value="DedA_domain"/>
</dbReference>
<name>A0A7J3ZK87_9CREN</name>
<feature type="transmembrane region" description="Helical" evidence="1">
    <location>
        <begin position="30"/>
        <end position="53"/>
    </location>
</feature>
<protein>
    <recommendedName>
        <fullName evidence="2">VTT domain-containing protein</fullName>
    </recommendedName>
</protein>